<evidence type="ECO:0000313" key="16">
    <source>
        <dbReference type="Proteomes" id="UP000285710"/>
    </source>
</evidence>
<dbReference type="SUPFAM" id="SSF81342">
    <property type="entry name" value="Transmembrane di-heme cytochromes"/>
    <property type="match status" value="1"/>
</dbReference>
<feature type="transmembrane region" description="Helical" evidence="13">
    <location>
        <begin position="30"/>
        <end position="49"/>
    </location>
</feature>
<comment type="cofactor">
    <cofactor evidence="1">
        <name>heme</name>
        <dbReference type="ChEBI" id="CHEBI:30413"/>
    </cofactor>
</comment>
<evidence type="ECO:0000256" key="1">
    <source>
        <dbReference type="ARBA" id="ARBA00001971"/>
    </source>
</evidence>
<comment type="caution">
    <text evidence="15">The sequence shown here is derived from an EMBL/GenBank/DDBJ whole genome shotgun (WGS) entry which is preliminary data.</text>
</comment>
<sequence length="229" mass="25974">MARRKFSAPGDEIETRHPVIVNRYRGFTRVNHWITAACMIVLLLSGFSLFHPDLFFLTKLFGGGQNTRWLHPIVGVVLFFSFVGLFVQMWRLNLPRKEDVEWTANLPELVLKGDESKMPELGKYNAGQKVVFWGMSVMIVVLIVSGVMIWEQFFPKLVPIPVRRVAVAVHAFAAFAVILIFIMHVYAAFWARGTISAMTRGTVTGGWAFKHHRKWLRELAGRSDGGSAK</sequence>
<feature type="transmembrane region" description="Helical" evidence="13">
    <location>
        <begin position="69"/>
        <end position="87"/>
    </location>
</feature>
<evidence type="ECO:0000256" key="13">
    <source>
        <dbReference type="SAM" id="Phobius"/>
    </source>
</evidence>
<dbReference type="AlphaFoldDB" id="A0A443IXV2"/>
<dbReference type="GO" id="GO:0036397">
    <property type="term" value="F:formate dehydrogenase (quinone) activity"/>
    <property type="evidence" value="ECO:0007669"/>
    <property type="project" value="TreeGrafter"/>
</dbReference>
<keyword evidence="10 13" id="KW-1133">Transmembrane helix</keyword>
<feature type="transmembrane region" description="Helical" evidence="13">
    <location>
        <begin position="170"/>
        <end position="191"/>
    </location>
</feature>
<evidence type="ECO:0000256" key="5">
    <source>
        <dbReference type="ARBA" id="ARBA00022475"/>
    </source>
</evidence>
<protein>
    <submittedName>
        <fullName evidence="15">Formate dehydrogenase subunit gamma</fullName>
    </submittedName>
</protein>
<keyword evidence="4" id="KW-0813">Transport</keyword>
<keyword evidence="9" id="KW-0249">Electron transport</keyword>
<dbReference type="EMBL" id="SAUW01000006">
    <property type="protein sequence ID" value="RWR13008.1"/>
    <property type="molecule type" value="Genomic_DNA"/>
</dbReference>
<accession>A0A443IXV2</accession>
<evidence type="ECO:0000256" key="11">
    <source>
        <dbReference type="ARBA" id="ARBA00023004"/>
    </source>
</evidence>
<keyword evidence="12 13" id="KW-0472">Membrane</keyword>
<gene>
    <name evidence="15" type="ORF">D2T33_07350</name>
</gene>
<evidence type="ECO:0000256" key="8">
    <source>
        <dbReference type="ARBA" id="ARBA00022723"/>
    </source>
</evidence>
<evidence type="ECO:0000256" key="6">
    <source>
        <dbReference type="ARBA" id="ARBA00022617"/>
    </source>
</evidence>
<evidence type="ECO:0000256" key="4">
    <source>
        <dbReference type="ARBA" id="ARBA00022448"/>
    </source>
</evidence>
<evidence type="ECO:0000256" key="12">
    <source>
        <dbReference type="ARBA" id="ARBA00023136"/>
    </source>
</evidence>
<dbReference type="GO" id="GO:0046872">
    <property type="term" value="F:metal ion binding"/>
    <property type="evidence" value="ECO:0007669"/>
    <property type="project" value="UniProtKB-KW"/>
</dbReference>
<comment type="similarity">
    <text evidence="3">Belongs to the formate dehydrogenase gamma subunit family.</text>
</comment>
<evidence type="ECO:0000256" key="10">
    <source>
        <dbReference type="ARBA" id="ARBA00022989"/>
    </source>
</evidence>
<dbReference type="GO" id="GO:0009055">
    <property type="term" value="F:electron transfer activity"/>
    <property type="evidence" value="ECO:0007669"/>
    <property type="project" value="InterPro"/>
</dbReference>
<dbReference type="NCBIfam" id="TIGR01583">
    <property type="entry name" value="formate-DH-gamm"/>
    <property type="match status" value="1"/>
</dbReference>
<feature type="domain" description="Cytochrome b561 bacterial/Ni-hydrogenase" evidence="14">
    <location>
        <begin position="23"/>
        <end position="201"/>
    </location>
</feature>
<dbReference type="RefSeq" id="WP_128269353.1">
    <property type="nucleotide sequence ID" value="NZ_SAUW01000006.1"/>
</dbReference>
<evidence type="ECO:0000256" key="2">
    <source>
        <dbReference type="ARBA" id="ARBA00004651"/>
    </source>
</evidence>
<keyword evidence="16" id="KW-1185">Reference proteome</keyword>
<evidence type="ECO:0000313" key="15">
    <source>
        <dbReference type="EMBL" id="RWR13008.1"/>
    </source>
</evidence>
<organism evidence="15 16">
    <name type="scientific">Paenirhodobacter populi</name>
    <dbReference type="NCBI Taxonomy" id="2306993"/>
    <lineage>
        <taxon>Bacteria</taxon>
        <taxon>Pseudomonadati</taxon>
        <taxon>Pseudomonadota</taxon>
        <taxon>Alphaproteobacteria</taxon>
        <taxon>Rhodobacterales</taxon>
        <taxon>Rhodobacter group</taxon>
        <taxon>Paenirhodobacter</taxon>
    </lineage>
</organism>
<evidence type="ECO:0000256" key="7">
    <source>
        <dbReference type="ARBA" id="ARBA00022692"/>
    </source>
</evidence>
<keyword evidence="5" id="KW-1003">Cell membrane</keyword>
<dbReference type="InterPro" id="IPR016174">
    <property type="entry name" value="Di-haem_cyt_TM"/>
</dbReference>
<dbReference type="InterPro" id="IPR006471">
    <property type="entry name" value="Formate_DH_gsu"/>
</dbReference>
<keyword evidence="8" id="KW-0479">Metal-binding</keyword>
<dbReference type="GO" id="GO:0009061">
    <property type="term" value="P:anaerobic respiration"/>
    <property type="evidence" value="ECO:0007669"/>
    <property type="project" value="TreeGrafter"/>
</dbReference>
<dbReference type="Gene3D" id="1.20.950.20">
    <property type="entry name" value="Transmembrane di-heme cytochromes, Chain C"/>
    <property type="match status" value="1"/>
</dbReference>
<dbReference type="FunFam" id="1.20.950.20:FF:000002">
    <property type="entry name" value="Formate dehydrogenase cytochrome b556 subunit"/>
    <property type="match status" value="1"/>
</dbReference>
<reference evidence="15 16" key="2">
    <citation type="submission" date="2019-01" db="EMBL/GenBank/DDBJ databases">
        <authorList>
            <person name="Li Y."/>
        </authorList>
    </citation>
    <scope>NUCLEOTIDE SEQUENCE [LARGE SCALE GENOMIC DNA]</scope>
    <source>
        <strain evidence="15 16">2D-5</strain>
    </source>
</reference>
<reference evidence="15 16" key="1">
    <citation type="submission" date="2019-01" db="EMBL/GenBank/DDBJ databases">
        <title>Sinorhodobacter populi sp. nov. isolated from the symptomatic bark tissue of Populus euramericana canker.</title>
        <authorList>
            <person name="Xu G."/>
        </authorList>
    </citation>
    <scope>NUCLEOTIDE SEQUENCE [LARGE SCALE GENOMIC DNA]</scope>
    <source>
        <strain evidence="15 16">2D-5</strain>
    </source>
</reference>
<name>A0A443IXV2_9RHOB</name>
<dbReference type="GO" id="GO:0022904">
    <property type="term" value="P:respiratory electron transport chain"/>
    <property type="evidence" value="ECO:0007669"/>
    <property type="project" value="InterPro"/>
</dbReference>
<dbReference type="InterPro" id="IPR051817">
    <property type="entry name" value="FDH_cytochrome_b556_subunit"/>
</dbReference>
<dbReference type="Proteomes" id="UP000285710">
    <property type="component" value="Unassembled WGS sequence"/>
</dbReference>
<keyword evidence="7 13" id="KW-0812">Transmembrane</keyword>
<dbReference type="GO" id="GO:0015944">
    <property type="term" value="P:formate oxidation"/>
    <property type="evidence" value="ECO:0007669"/>
    <property type="project" value="TreeGrafter"/>
</dbReference>
<evidence type="ECO:0000256" key="3">
    <source>
        <dbReference type="ARBA" id="ARBA00010747"/>
    </source>
</evidence>
<keyword evidence="6" id="KW-0349">Heme</keyword>
<dbReference type="Pfam" id="PF01292">
    <property type="entry name" value="Ni_hydr_CYTB"/>
    <property type="match status" value="1"/>
</dbReference>
<feature type="transmembrane region" description="Helical" evidence="13">
    <location>
        <begin position="130"/>
        <end position="150"/>
    </location>
</feature>
<dbReference type="GO" id="GO:0005886">
    <property type="term" value="C:plasma membrane"/>
    <property type="evidence" value="ECO:0007669"/>
    <property type="project" value="UniProtKB-SubCell"/>
</dbReference>
<evidence type="ECO:0000259" key="14">
    <source>
        <dbReference type="Pfam" id="PF01292"/>
    </source>
</evidence>
<comment type="subcellular location">
    <subcellularLocation>
        <location evidence="2">Cell membrane</location>
        <topology evidence="2">Multi-pass membrane protein</topology>
    </subcellularLocation>
</comment>
<keyword evidence="11" id="KW-0408">Iron</keyword>
<dbReference type="PANTHER" id="PTHR30074:SF5">
    <property type="entry name" value="FORMATE DEHYDROGENASE, NITRATE-INDUCIBLE, CYTOCHROME B556(FDN) SUBUNIT"/>
    <property type="match status" value="1"/>
</dbReference>
<proteinExistence type="inferred from homology"/>
<dbReference type="GO" id="GO:0009326">
    <property type="term" value="C:formate dehydrogenase complex"/>
    <property type="evidence" value="ECO:0007669"/>
    <property type="project" value="InterPro"/>
</dbReference>
<dbReference type="InterPro" id="IPR011577">
    <property type="entry name" value="Cyt_b561_bac/Ni-Hgenase"/>
</dbReference>
<dbReference type="GO" id="GO:0008863">
    <property type="term" value="F:formate dehydrogenase (NAD+) activity"/>
    <property type="evidence" value="ECO:0007669"/>
    <property type="project" value="InterPro"/>
</dbReference>
<evidence type="ECO:0000256" key="9">
    <source>
        <dbReference type="ARBA" id="ARBA00022982"/>
    </source>
</evidence>
<dbReference type="PANTHER" id="PTHR30074">
    <property type="entry name" value="FORMATE DEHYDROGENASE, NITRATE-INDUCIBLE, CYTOCHROME B556 FDN SUBUNIT"/>
    <property type="match status" value="1"/>
</dbReference>